<name>A0ABW9RXR8_9BACT</name>
<accession>A0ABW9RXR8</accession>
<evidence type="ECO:0000313" key="3">
    <source>
        <dbReference type="EMBL" id="MTI29042.1"/>
    </source>
</evidence>
<gene>
    <name evidence="3" type="ORF">E1163_29035</name>
</gene>
<feature type="compositionally biased region" description="Basic residues" evidence="1">
    <location>
        <begin position="363"/>
        <end position="393"/>
    </location>
</feature>
<comment type="caution">
    <text evidence="3">The sequence shown here is derived from an EMBL/GenBank/DDBJ whole genome shotgun (WGS) entry which is preliminary data.</text>
</comment>
<feature type="signal peptide" evidence="2">
    <location>
        <begin position="1"/>
        <end position="25"/>
    </location>
</feature>
<feature type="region of interest" description="Disordered" evidence="1">
    <location>
        <begin position="327"/>
        <end position="393"/>
    </location>
</feature>
<organism evidence="3 4">
    <name type="scientific">Fulvivirga kasyanovii</name>
    <dbReference type="NCBI Taxonomy" id="396812"/>
    <lineage>
        <taxon>Bacteria</taxon>
        <taxon>Pseudomonadati</taxon>
        <taxon>Bacteroidota</taxon>
        <taxon>Cytophagia</taxon>
        <taxon>Cytophagales</taxon>
        <taxon>Fulvivirgaceae</taxon>
        <taxon>Fulvivirga</taxon>
    </lineage>
</organism>
<evidence type="ECO:0000256" key="2">
    <source>
        <dbReference type="SAM" id="SignalP"/>
    </source>
</evidence>
<dbReference type="Pfam" id="PF11751">
    <property type="entry name" value="PorP_SprF"/>
    <property type="match status" value="1"/>
</dbReference>
<feature type="compositionally biased region" description="Basic residues" evidence="1">
    <location>
        <begin position="336"/>
        <end position="353"/>
    </location>
</feature>
<keyword evidence="2" id="KW-0732">Signal</keyword>
<sequence length="393" mass="44865">MNNLLRRLLYLFLFIQSGFCFMASAQDLPLYSQKLTNSLLYNPAAAGSDFGSLTLSHRKFWSGIDDSPTTNMLSFHTPFAYHRFGVGATVFSEKIGIYDRLTATGAFAYHLNFTDETTLSMGVSAEYNNLKVSTARLDVIDNSDQLLFGNDFNESSVDFSFGLNLKTKYFVLGGAANRISTGLGLSDESNQLSPFYSSYINFKLPLAGDRDLLEPIATFRQLSTESNQYDIGLYYTFNNMITLGGGYRSSLVSNETPQLNATAALRIKKRIVIGYTYETFTNQYKSNLGNSSEITLRIDFRDQNYHKNQKNSREIMNSSLAFRRKTLTRSSSMARNKAKNSSKKLKKRLRKNYLKAPNYRMNSSKKLHTKKVKKTMNKRKKNKHRYKRRRGNR</sequence>
<feature type="chain" id="PRO_5045145585" evidence="2">
    <location>
        <begin position="26"/>
        <end position="393"/>
    </location>
</feature>
<evidence type="ECO:0000256" key="1">
    <source>
        <dbReference type="SAM" id="MobiDB-lite"/>
    </source>
</evidence>
<dbReference type="InterPro" id="IPR019861">
    <property type="entry name" value="PorP/SprF_Bacteroidetes"/>
</dbReference>
<dbReference type="NCBIfam" id="TIGR03519">
    <property type="entry name" value="T9SS_PorP_fam"/>
    <property type="match status" value="1"/>
</dbReference>
<reference evidence="3 4" key="1">
    <citation type="submission" date="2019-02" db="EMBL/GenBank/DDBJ databases">
        <authorList>
            <person name="Goldberg S.R."/>
            <person name="Haltli B.A."/>
            <person name="Correa H."/>
            <person name="Russell K.G."/>
        </authorList>
    </citation>
    <scope>NUCLEOTIDE SEQUENCE [LARGE SCALE GENOMIC DNA]</scope>
    <source>
        <strain evidence="3 4">JCM 16186</strain>
    </source>
</reference>
<proteinExistence type="predicted"/>
<dbReference type="EMBL" id="SMLW01000677">
    <property type="protein sequence ID" value="MTI29042.1"/>
    <property type="molecule type" value="Genomic_DNA"/>
</dbReference>
<keyword evidence="4" id="KW-1185">Reference proteome</keyword>
<dbReference type="Proteomes" id="UP000798808">
    <property type="component" value="Unassembled WGS sequence"/>
</dbReference>
<evidence type="ECO:0000313" key="4">
    <source>
        <dbReference type="Proteomes" id="UP000798808"/>
    </source>
</evidence>
<protein>
    <submittedName>
        <fullName evidence="3">Type IX secretion system membrane protein PorP/SprF</fullName>
    </submittedName>
</protein>